<evidence type="ECO:0000256" key="6">
    <source>
        <dbReference type="ARBA" id="ARBA00023136"/>
    </source>
</evidence>
<keyword evidence="5 7" id="KW-1133">Transmembrane helix</keyword>
<feature type="transmembrane region" description="Helical" evidence="7">
    <location>
        <begin position="61"/>
        <end position="80"/>
    </location>
</feature>
<reference evidence="8 9" key="1">
    <citation type="submission" date="2013-08" db="EMBL/GenBank/DDBJ databases">
        <authorList>
            <person name="Weinstock G."/>
            <person name="Sodergren E."/>
            <person name="Wylie T."/>
            <person name="Fulton L."/>
            <person name="Fulton R."/>
            <person name="Fronick C."/>
            <person name="O'Laughlin M."/>
            <person name="Godfrey J."/>
            <person name="Miner T."/>
            <person name="Herter B."/>
            <person name="Appelbaum E."/>
            <person name="Cordes M."/>
            <person name="Lek S."/>
            <person name="Wollam A."/>
            <person name="Pepin K.H."/>
            <person name="Palsikar V.B."/>
            <person name="Mitreva M."/>
            <person name="Wilson R.K."/>
        </authorList>
    </citation>
    <scope>NUCLEOTIDE SEQUENCE [LARGE SCALE GENOMIC DNA]</scope>
    <source>
        <strain evidence="8 9">ATCC BAA-474</strain>
    </source>
</reference>
<evidence type="ECO:0000256" key="3">
    <source>
        <dbReference type="ARBA" id="ARBA00022448"/>
    </source>
</evidence>
<feature type="transmembrane region" description="Helical" evidence="7">
    <location>
        <begin position="240"/>
        <end position="260"/>
    </location>
</feature>
<protein>
    <submittedName>
        <fullName evidence="8">Putative permease</fullName>
    </submittedName>
</protein>
<dbReference type="EMBL" id="AXZF01000096">
    <property type="protein sequence ID" value="ERT67959.1"/>
    <property type="molecule type" value="Genomic_DNA"/>
</dbReference>
<accession>U7V9Z3</accession>
<dbReference type="PATRIC" id="fig|1319815.3.peg.2096"/>
<evidence type="ECO:0000256" key="7">
    <source>
        <dbReference type="SAM" id="Phobius"/>
    </source>
</evidence>
<evidence type="ECO:0000313" key="8">
    <source>
        <dbReference type="EMBL" id="ERT67959.1"/>
    </source>
</evidence>
<dbReference type="NCBIfam" id="NF037981">
    <property type="entry name" value="NCS2_1"/>
    <property type="match status" value="1"/>
</dbReference>
<dbReference type="Pfam" id="PF00860">
    <property type="entry name" value="Xan_ur_permease"/>
    <property type="match status" value="1"/>
</dbReference>
<dbReference type="Proteomes" id="UP000017081">
    <property type="component" value="Unassembled WGS sequence"/>
</dbReference>
<dbReference type="PANTHER" id="PTHR42810">
    <property type="entry name" value="PURINE PERMEASE C1399.01C-RELATED"/>
    <property type="match status" value="1"/>
</dbReference>
<dbReference type="InterPro" id="IPR006043">
    <property type="entry name" value="NCS2"/>
</dbReference>
<feature type="transmembrane region" description="Helical" evidence="7">
    <location>
        <begin position="202"/>
        <end position="220"/>
    </location>
</feature>
<feature type="transmembrane region" description="Helical" evidence="7">
    <location>
        <begin position="352"/>
        <end position="372"/>
    </location>
</feature>
<sequence>MEEILNMQRNKSPYDLNGVPDLNTAIPLGLQHIMAMFMGNITPIIIVAGILGFAQDIKINLIQATILVAGLNTLVQVYTLGPMGAKLPVVVGTNFSFAPVAISVASKFGYEGVLGAALIGGIFEAFLGFHMKRIRKFFPPIVTGTVILAIGLYLLPVGINSFAGGYGAPDFASKENLILGTIVLAVVIFFKEFTKGVTSSGAIFIGTIVGTVIAFLMGKIDITPLLQADIVSVPRPFSFGYSFHIEAIIPMVMMFVVSAIETMGDMSGITMGGAKRELKDSELKGGIICDGIGSAFATIFSVLPTTSFSQNTGIIAMTGVMSRFVVGIGAMFLVVSAFIPKVAAAFTLVPQSVIGGSLVMIFSMISISGINLINQEPLEGRNAVILAVSLGLGYGIGLVPGVIEAFPESIRYIFTDSGFVVAGTLAVVMNLILPKKNEKVEVSVA</sequence>
<feature type="transmembrane region" description="Helical" evidence="7">
    <location>
        <begin position="384"/>
        <end position="403"/>
    </location>
</feature>
<evidence type="ECO:0000313" key="9">
    <source>
        <dbReference type="Proteomes" id="UP000017081"/>
    </source>
</evidence>
<proteinExistence type="inferred from homology"/>
<organism evidence="8 9">
    <name type="scientific">Cetobacterium somerae ATCC BAA-474</name>
    <dbReference type="NCBI Taxonomy" id="1319815"/>
    <lineage>
        <taxon>Bacteria</taxon>
        <taxon>Fusobacteriati</taxon>
        <taxon>Fusobacteriota</taxon>
        <taxon>Fusobacteriia</taxon>
        <taxon>Fusobacteriales</taxon>
        <taxon>Fusobacteriaceae</taxon>
        <taxon>Cetobacterium</taxon>
    </lineage>
</organism>
<keyword evidence="3" id="KW-0813">Transport</keyword>
<feature type="transmembrane region" description="Helical" evidence="7">
    <location>
        <begin position="141"/>
        <end position="159"/>
    </location>
</feature>
<dbReference type="STRING" id="1319815.HMPREF0202_02177"/>
<keyword evidence="6 7" id="KW-0472">Membrane</keyword>
<feature type="transmembrane region" description="Helical" evidence="7">
    <location>
        <begin position="171"/>
        <end position="190"/>
    </location>
</feature>
<evidence type="ECO:0000256" key="5">
    <source>
        <dbReference type="ARBA" id="ARBA00022989"/>
    </source>
</evidence>
<keyword evidence="9" id="KW-1185">Reference proteome</keyword>
<dbReference type="PANTHER" id="PTHR42810:SF2">
    <property type="entry name" value="PURINE PERMEASE C1399.01C-RELATED"/>
    <property type="match status" value="1"/>
</dbReference>
<feature type="transmembrane region" description="Helical" evidence="7">
    <location>
        <begin position="409"/>
        <end position="433"/>
    </location>
</feature>
<evidence type="ECO:0000256" key="1">
    <source>
        <dbReference type="ARBA" id="ARBA00004141"/>
    </source>
</evidence>
<feature type="transmembrane region" description="Helical" evidence="7">
    <location>
        <begin position="112"/>
        <end position="129"/>
    </location>
</feature>
<comment type="caution">
    <text evidence="8">The sequence shown here is derived from an EMBL/GenBank/DDBJ whole genome shotgun (WGS) entry which is preliminary data.</text>
</comment>
<keyword evidence="4 7" id="KW-0812">Transmembrane</keyword>
<dbReference type="NCBIfam" id="TIGR00801">
    <property type="entry name" value="ncs2"/>
    <property type="match status" value="1"/>
</dbReference>
<dbReference type="InterPro" id="IPR006042">
    <property type="entry name" value="Xan_ur_permease"/>
</dbReference>
<dbReference type="GO" id="GO:0005886">
    <property type="term" value="C:plasma membrane"/>
    <property type="evidence" value="ECO:0007669"/>
    <property type="project" value="UniProtKB-ARBA"/>
</dbReference>
<feature type="transmembrane region" description="Helical" evidence="7">
    <location>
        <begin position="33"/>
        <end position="55"/>
    </location>
</feature>
<dbReference type="GO" id="GO:0042907">
    <property type="term" value="F:xanthine transmembrane transporter activity"/>
    <property type="evidence" value="ECO:0007669"/>
    <property type="project" value="TreeGrafter"/>
</dbReference>
<dbReference type="eggNOG" id="COG2233">
    <property type="taxonomic scope" value="Bacteria"/>
</dbReference>
<gene>
    <name evidence="8" type="ORF">HMPREF0202_02177</name>
</gene>
<name>U7V9Z3_9FUSO</name>
<dbReference type="HOGENOM" id="CLU_017959_8_0_0"/>
<comment type="subcellular location">
    <subcellularLocation>
        <location evidence="1">Membrane</location>
        <topology evidence="1">Multi-pass membrane protein</topology>
    </subcellularLocation>
</comment>
<comment type="similarity">
    <text evidence="2">Belongs to the nucleobase:cation symporter-2 (NCS2) (TC 2.A.40) family.</text>
</comment>
<dbReference type="PROSITE" id="PS01116">
    <property type="entry name" value="XANTH_URACIL_PERMASE"/>
    <property type="match status" value="1"/>
</dbReference>
<feature type="transmembrane region" description="Helical" evidence="7">
    <location>
        <begin position="324"/>
        <end position="346"/>
    </location>
</feature>
<evidence type="ECO:0000256" key="2">
    <source>
        <dbReference type="ARBA" id="ARBA00008821"/>
    </source>
</evidence>
<dbReference type="AlphaFoldDB" id="U7V9Z3"/>
<evidence type="ECO:0000256" key="4">
    <source>
        <dbReference type="ARBA" id="ARBA00022692"/>
    </source>
</evidence>